<dbReference type="Proteomes" id="UP001138793">
    <property type="component" value="Unassembled WGS sequence"/>
</dbReference>
<dbReference type="OrthoDB" id="2867625at2"/>
<proteinExistence type="predicted"/>
<dbReference type="AlphaFoldDB" id="A0A9X1CIR7"/>
<sequence>MRTIKCKITKIEKTFNQGHVVEAELIEGSIPNLITYADHVKSDGTIFQIPTYLIETTNKDICRLYFHTTPNNDEWLFNFEGTFFELHVSEYSNFIIPQHCKKMLLLIEESALFENLIIIDFLGIHKIKTDVYIKTEAQGELLNYLQRRMNNNITLLPSLETRTVHSIFTNQEIGTRLYISGSWSMINHLKNIAFEIGLTDDEIQFKGLGVQKEKIMCVKCYSFNINETNDEIEEMNCVHCNTTLEVSSHYSRRLGAYLGYVKAVEAVVGAERRKK</sequence>
<name>A0A9X1CIR7_9BACI</name>
<gene>
    <name evidence="2" type="ORF">J2Z64_002711</name>
</gene>
<organism evidence="2 3">
    <name type="scientific">Oceanobacillus polygoni</name>
    <dbReference type="NCBI Taxonomy" id="1235259"/>
    <lineage>
        <taxon>Bacteria</taxon>
        <taxon>Bacillati</taxon>
        <taxon>Bacillota</taxon>
        <taxon>Bacilli</taxon>
        <taxon>Bacillales</taxon>
        <taxon>Bacillaceae</taxon>
        <taxon>Oceanobacillus</taxon>
    </lineage>
</organism>
<comment type="caution">
    <text evidence="2">The sequence shown here is derived from an EMBL/GenBank/DDBJ whole genome shotgun (WGS) entry which is preliminary data.</text>
</comment>
<accession>A0A9X1CIR7</accession>
<evidence type="ECO:0000313" key="2">
    <source>
        <dbReference type="EMBL" id="MBP2078447.1"/>
    </source>
</evidence>
<dbReference type="Pfam" id="PF22289">
    <property type="entry name" value="DmmA-like_C"/>
    <property type="match status" value="1"/>
</dbReference>
<dbReference type="RefSeq" id="WP_149476130.1">
    <property type="nucleotide sequence ID" value="NZ_JAGGMB010000008.1"/>
</dbReference>
<dbReference type="EMBL" id="JAGGMB010000008">
    <property type="protein sequence ID" value="MBP2078447.1"/>
    <property type="molecule type" value="Genomic_DNA"/>
</dbReference>
<evidence type="ECO:0000313" key="3">
    <source>
        <dbReference type="Proteomes" id="UP001138793"/>
    </source>
</evidence>
<dbReference type="InterPro" id="IPR048037">
    <property type="entry name" value="DmmA-like_C"/>
</dbReference>
<feature type="domain" description="Dimethylamine monooxygenase subunit DmmA-like C-terminal" evidence="1">
    <location>
        <begin position="215"/>
        <end position="259"/>
    </location>
</feature>
<evidence type="ECO:0000259" key="1">
    <source>
        <dbReference type="Pfam" id="PF22289"/>
    </source>
</evidence>
<reference evidence="2" key="1">
    <citation type="submission" date="2021-03" db="EMBL/GenBank/DDBJ databases">
        <title>Genomic Encyclopedia of Type Strains, Phase IV (KMG-IV): sequencing the most valuable type-strain genomes for metagenomic binning, comparative biology and taxonomic classification.</title>
        <authorList>
            <person name="Goeker M."/>
        </authorList>
    </citation>
    <scope>NUCLEOTIDE SEQUENCE</scope>
    <source>
        <strain evidence="2">DSM 107338</strain>
    </source>
</reference>
<dbReference type="NCBIfam" id="NF041259">
    <property type="entry name" value="mono_DmmA_fam"/>
    <property type="match status" value="1"/>
</dbReference>
<keyword evidence="3" id="KW-1185">Reference proteome</keyword>
<protein>
    <recommendedName>
        <fullName evidence="1">Dimethylamine monooxygenase subunit DmmA-like C-terminal domain-containing protein</fullName>
    </recommendedName>
</protein>